<accession>A0ACC2EDS8</accession>
<organism evidence="1 2">
    <name type="scientific">Diphasiastrum complanatum</name>
    <name type="common">Issler's clubmoss</name>
    <name type="synonym">Lycopodium complanatum</name>
    <dbReference type="NCBI Taxonomy" id="34168"/>
    <lineage>
        <taxon>Eukaryota</taxon>
        <taxon>Viridiplantae</taxon>
        <taxon>Streptophyta</taxon>
        <taxon>Embryophyta</taxon>
        <taxon>Tracheophyta</taxon>
        <taxon>Lycopodiopsida</taxon>
        <taxon>Lycopodiales</taxon>
        <taxon>Lycopodiaceae</taxon>
        <taxon>Lycopodioideae</taxon>
        <taxon>Diphasiastrum</taxon>
    </lineage>
</organism>
<dbReference type="EMBL" id="CM055093">
    <property type="protein sequence ID" value="KAJ7564592.1"/>
    <property type="molecule type" value="Genomic_DNA"/>
</dbReference>
<evidence type="ECO:0000313" key="1">
    <source>
        <dbReference type="EMBL" id="KAJ7564592.1"/>
    </source>
</evidence>
<dbReference type="Proteomes" id="UP001162992">
    <property type="component" value="Chromosome 2"/>
</dbReference>
<gene>
    <name evidence="1" type="ORF">O6H91_02G024600</name>
</gene>
<evidence type="ECO:0000313" key="2">
    <source>
        <dbReference type="Proteomes" id="UP001162992"/>
    </source>
</evidence>
<keyword evidence="2" id="KW-1185">Reference proteome</keyword>
<comment type="caution">
    <text evidence="1">The sequence shown here is derived from an EMBL/GenBank/DDBJ whole genome shotgun (WGS) entry which is preliminary data.</text>
</comment>
<protein>
    <submittedName>
        <fullName evidence="1">Uncharacterized protein</fullName>
    </submittedName>
</protein>
<proteinExistence type="predicted"/>
<sequence length="1309" mass="149099">MTEREEVPEELRRRMEINRATAIARRQAKTAHNSFCFNELMALAPVKTDPFHTVLNLPSSSHCGYSESLQLHHHEKPNNDAQLHQAKAIQVILELTCRRHFTFRPQLISDNSEQQCLHQIPSSFSKFAESECSTCEASGCTLYDLHCYDSMVKYLRSFSRIQVQQIPWSTRVILQRYFKHSSEEWTPFHPRHLPQASVDDLLERLPCKLKRSLLPFQMEGVRYGLQRGGRFLLADEMGVGKTIQAIATAACYKEEGPLLVICPASLRLVWAEELERWLPFLSPNDLHLVFGRRNDLLDSTPPKVVIISYTMLNRLRGSMLAKNWEVVIVDESHNLRSSKRIQESEEIRSVLQVARKAKRAIFLSGTPSLSRPFDIFNQVDCLWPGLLGKNKYEFARKYCSTEDKVKGQRTYRDYSKGNRLQELNVLLKETVMVRRLKDQILSQLPPKRRQVIRLKLSTIDILDAKDLRCKHDEIVRKGRHIVAPQGELCRCGFTAKGTCDCEEFSDENTCDVFINAYKKPDSLKCNPQDLDVQEIGLAKLRGVREWLYNHPLFNYKSAPSGLKDTYGTEKIILFGHHQKVLNALQEFMHARGLDYIRIDGNTDAKDRHTAIELFRCKVEVKVAIIGVTAGGVGLNLSSAQTVVFVELPKFASELLQAEDRAHRRGQKGAVNVYIFCAKDTSDEAHWQSLSNSLERVSTMTNGSSEALPGIEVFSVDDHSRPQHDGTKLDTAFPKELSAFENIEEFYCEHDNRDQAVAREFSRNKQLPVEFQKNERDKETTLVESSEISEIFPISQILTTSDLVSNIQHVSNTTLVSCQKEGDLKEVNIQEGITEKQSPTIWARDDLVESTQLVTDNIDASCESKVNLIKAGITDGITEAKQYSDVEIEPSTTGPDHHVHIPVESMMYQVSSNTGRIHLYKASVGNCSSPVSLEENFRLEDLESFRLSHSAEDLDLPTCLISSTYHQDAALSFVKEWKSLRPIHRKKLSGRPLSLPLTNELNRLTHEFTYVEGGLIEGGSKRRVRPRDELMFSLPEGAIWKTIVLKSLPGVQTVHTLQAWTIDGRPLCKLCQTPCEGSRSKFPKFMEDLFCKVSCFNEYQLKTSQRYLREELFKIERGVCVKCQLDCHGLVERIRFLPKIQRRVYTIEKAPQFEKHKNLLEKLIEDPTEGNAWHADHIVPVFEGGGECNLENMRTLCVACHAKVTAEQQKRRRSLVIKAQRSLKFTMEKILVQRKKRQKLNSSLNLQVTECNKDLDNSKVDRDSDTSDSDGELLEVAVAGSSYSNVTADALKISIERRFLSDQEGSLCNL</sequence>
<reference evidence="2" key="1">
    <citation type="journal article" date="2024" name="Proc. Natl. Acad. Sci. U.S.A.">
        <title>Extraordinary preservation of gene collinearity over three hundred million years revealed in homosporous lycophytes.</title>
        <authorList>
            <person name="Li C."/>
            <person name="Wickell D."/>
            <person name="Kuo L.Y."/>
            <person name="Chen X."/>
            <person name="Nie B."/>
            <person name="Liao X."/>
            <person name="Peng D."/>
            <person name="Ji J."/>
            <person name="Jenkins J."/>
            <person name="Williams M."/>
            <person name="Shu S."/>
            <person name="Plott C."/>
            <person name="Barry K."/>
            <person name="Rajasekar S."/>
            <person name="Grimwood J."/>
            <person name="Han X."/>
            <person name="Sun S."/>
            <person name="Hou Z."/>
            <person name="He W."/>
            <person name="Dai G."/>
            <person name="Sun C."/>
            <person name="Schmutz J."/>
            <person name="Leebens-Mack J.H."/>
            <person name="Li F.W."/>
            <person name="Wang L."/>
        </authorList>
    </citation>
    <scope>NUCLEOTIDE SEQUENCE [LARGE SCALE GENOMIC DNA]</scope>
    <source>
        <strain evidence="2">cv. PW_Plant_1</strain>
    </source>
</reference>
<name>A0ACC2EDS8_DIPCM</name>